<organism evidence="2 3">
    <name type="scientific">Flavobacterium cauense R2A-7</name>
    <dbReference type="NCBI Taxonomy" id="1341154"/>
    <lineage>
        <taxon>Bacteria</taxon>
        <taxon>Pseudomonadati</taxon>
        <taxon>Bacteroidota</taxon>
        <taxon>Flavobacteriia</taxon>
        <taxon>Flavobacteriales</taxon>
        <taxon>Flavobacteriaceae</taxon>
        <taxon>Flavobacterium</taxon>
    </lineage>
</organism>
<protein>
    <submittedName>
        <fullName evidence="2">Ubiquinone biosynthesis protein Coq4</fullName>
    </submittedName>
</protein>
<sequence>MTKMRFLSRKIIKFSFDFSVSAIEKFYDMKPYNQKVEKLRELPKGTLGNDIAKILDENKVKLIPNYESHDLKHVLLNYGMNAEDEIRMQAFMLGNGNYTFPCIAILTFGTILLPGMWSTFYKDYKRGKNAKPISSWSIDKYAEIETNLLRYELSIQNQSKW</sequence>
<keyword evidence="1" id="KW-0472">Membrane</keyword>
<accession>V6S4N2</accession>
<keyword evidence="2" id="KW-0830">Ubiquinone</keyword>
<evidence type="ECO:0000313" key="2">
    <source>
        <dbReference type="EMBL" id="TWI08040.1"/>
    </source>
</evidence>
<feature type="transmembrane region" description="Helical" evidence="1">
    <location>
        <begin position="98"/>
        <end position="117"/>
    </location>
</feature>
<dbReference type="RefSeq" id="WP_023569736.1">
    <property type="nucleotide sequence ID" value="NZ_AVBI01000002.1"/>
</dbReference>
<reference evidence="2 3" key="1">
    <citation type="journal article" date="2015" name="Stand. Genomic Sci.">
        <title>Genomic Encyclopedia of Bacterial and Archaeal Type Strains, Phase III: the genomes of soil and plant-associated and newly described type strains.</title>
        <authorList>
            <person name="Whitman W.B."/>
            <person name="Woyke T."/>
            <person name="Klenk H.P."/>
            <person name="Zhou Y."/>
            <person name="Lilburn T.G."/>
            <person name="Beck B.J."/>
            <person name="De Vos P."/>
            <person name="Vandamme P."/>
            <person name="Eisen J.A."/>
            <person name="Garrity G."/>
            <person name="Hugenholtz P."/>
            <person name="Kyrpides N.C."/>
        </authorList>
    </citation>
    <scope>NUCLEOTIDE SEQUENCE [LARGE SCALE GENOMIC DNA]</scope>
    <source>
        <strain evidence="2 3">CGMCC 1.7270</strain>
    </source>
</reference>
<keyword evidence="1" id="KW-0812">Transmembrane</keyword>
<evidence type="ECO:0000256" key="1">
    <source>
        <dbReference type="SAM" id="Phobius"/>
    </source>
</evidence>
<dbReference type="OrthoDB" id="876994at2"/>
<keyword evidence="3" id="KW-1185">Reference proteome</keyword>
<keyword evidence="1" id="KW-1133">Transmembrane helix</keyword>
<gene>
    <name evidence="2" type="ORF">IP98_02905</name>
</gene>
<name>V6S4N2_9FLAO</name>
<dbReference type="EMBL" id="VLKQ01000020">
    <property type="protein sequence ID" value="TWI08040.1"/>
    <property type="molecule type" value="Genomic_DNA"/>
</dbReference>
<dbReference type="STRING" id="1341154.FCR2A7T_05620"/>
<evidence type="ECO:0000313" key="3">
    <source>
        <dbReference type="Proteomes" id="UP000319848"/>
    </source>
</evidence>
<comment type="caution">
    <text evidence="2">The sequence shown here is derived from an EMBL/GenBank/DDBJ whole genome shotgun (WGS) entry which is preliminary data.</text>
</comment>
<proteinExistence type="predicted"/>
<dbReference type="AlphaFoldDB" id="V6S4N2"/>
<dbReference type="Proteomes" id="UP000319848">
    <property type="component" value="Unassembled WGS sequence"/>
</dbReference>